<keyword evidence="1" id="KW-0472">Membrane</keyword>
<dbReference type="EMBL" id="KZ305030">
    <property type="protein sequence ID" value="PIA49733.1"/>
    <property type="molecule type" value="Genomic_DNA"/>
</dbReference>
<organism evidence="2 3">
    <name type="scientific">Aquilegia coerulea</name>
    <name type="common">Rocky mountain columbine</name>
    <dbReference type="NCBI Taxonomy" id="218851"/>
    <lineage>
        <taxon>Eukaryota</taxon>
        <taxon>Viridiplantae</taxon>
        <taxon>Streptophyta</taxon>
        <taxon>Embryophyta</taxon>
        <taxon>Tracheophyta</taxon>
        <taxon>Spermatophyta</taxon>
        <taxon>Magnoliopsida</taxon>
        <taxon>Ranunculales</taxon>
        <taxon>Ranunculaceae</taxon>
        <taxon>Thalictroideae</taxon>
        <taxon>Aquilegia</taxon>
    </lineage>
</organism>
<keyword evidence="1" id="KW-1133">Transmembrane helix</keyword>
<dbReference type="AlphaFoldDB" id="A0A2G5E1U6"/>
<evidence type="ECO:0000313" key="3">
    <source>
        <dbReference type="Proteomes" id="UP000230069"/>
    </source>
</evidence>
<proteinExistence type="predicted"/>
<evidence type="ECO:0000256" key="1">
    <source>
        <dbReference type="SAM" id="Phobius"/>
    </source>
</evidence>
<reference evidence="2 3" key="1">
    <citation type="submission" date="2017-09" db="EMBL/GenBank/DDBJ databases">
        <title>WGS assembly of Aquilegia coerulea Goldsmith.</title>
        <authorList>
            <person name="Hodges S."/>
            <person name="Kramer E."/>
            <person name="Nordborg M."/>
            <person name="Tomkins J."/>
            <person name="Borevitz J."/>
            <person name="Derieg N."/>
            <person name="Yan J."/>
            <person name="Mihaltcheva S."/>
            <person name="Hayes R.D."/>
            <person name="Rokhsar D."/>
        </authorList>
    </citation>
    <scope>NUCLEOTIDE SEQUENCE [LARGE SCALE GENOMIC DNA]</scope>
    <source>
        <strain evidence="3">cv. Goldsmith</strain>
    </source>
</reference>
<dbReference type="Proteomes" id="UP000230069">
    <property type="component" value="Unassembled WGS sequence"/>
</dbReference>
<name>A0A2G5E1U6_AQUCA</name>
<evidence type="ECO:0000313" key="2">
    <source>
        <dbReference type="EMBL" id="PIA49733.1"/>
    </source>
</evidence>
<keyword evidence="1" id="KW-0812">Transmembrane</keyword>
<gene>
    <name evidence="2" type="ORF">AQUCO_01300470v1</name>
</gene>
<sequence length="83" mass="9615">MHKNGSTCNEIMRTKVTSQVIFLVIHNYFKNCIPHSAEIVSNVDCETFSNYSLDLSYDALFFLFKLTKFSPLMTPLLLILFLF</sequence>
<keyword evidence="3" id="KW-1185">Reference proteome</keyword>
<dbReference type="InParanoid" id="A0A2G5E1U6"/>
<feature type="transmembrane region" description="Helical" evidence="1">
    <location>
        <begin position="59"/>
        <end position="82"/>
    </location>
</feature>
<accession>A0A2G5E1U6</accession>
<protein>
    <submittedName>
        <fullName evidence="2">Uncharacterized protein</fullName>
    </submittedName>
</protein>